<gene>
    <name evidence="2" type="ORF">OSTQU699_LOCUS6742</name>
</gene>
<dbReference type="AlphaFoldDB" id="A0A8S1J6P6"/>
<proteinExistence type="predicted"/>
<organism evidence="2 3">
    <name type="scientific">Ostreobium quekettii</name>
    <dbReference type="NCBI Taxonomy" id="121088"/>
    <lineage>
        <taxon>Eukaryota</taxon>
        <taxon>Viridiplantae</taxon>
        <taxon>Chlorophyta</taxon>
        <taxon>core chlorophytes</taxon>
        <taxon>Ulvophyceae</taxon>
        <taxon>TCBD clade</taxon>
        <taxon>Bryopsidales</taxon>
        <taxon>Ostreobineae</taxon>
        <taxon>Ostreobiaceae</taxon>
        <taxon>Ostreobium</taxon>
    </lineage>
</organism>
<feature type="compositionally biased region" description="Basic and acidic residues" evidence="1">
    <location>
        <begin position="1"/>
        <end position="15"/>
    </location>
</feature>
<reference evidence="2" key="1">
    <citation type="submission" date="2020-12" db="EMBL/GenBank/DDBJ databases">
        <authorList>
            <person name="Iha C."/>
        </authorList>
    </citation>
    <scope>NUCLEOTIDE SEQUENCE</scope>
</reference>
<protein>
    <submittedName>
        <fullName evidence="2">Uncharacterized protein</fullName>
    </submittedName>
</protein>
<sequence length="289" mass="30773">MLKSKLQKDSQDHRSYQRSVNDAFGKAVEDSLKKKMDEQMLPFIQAYEHLKRENGMLRASNERYKEILRKQPGRWTDEVEVKQERLENVENDSYINLPAYLHGGKNPGQANGPEFEVNEAMANVNQQPGSAKAPGTRRSKRAKRSPPPSASGSLPNGNSFPAAVAPQNPQIKSENGVATGPVEPQPSVQGGVGSDGAARQVLTGAWSYAEAQQAAGFGATAAPPADIPAWGAGSAAAPDSPVQWGSRSGSSPRGRGEGGTPAFEWGPGSVASPEIDWSQAGRASLQTDE</sequence>
<keyword evidence="3" id="KW-1185">Reference proteome</keyword>
<evidence type="ECO:0000313" key="3">
    <source>
        <dbReference type="Proteomes" id="UP000708148"/>
    </source>
</evidence>
<dbReference type="EMBL" id="CAJHUC010001519">
    <property type="protein sequence ID" value="CAD7701383.1"/>
    <property type="molecule type" value="Genomic_DNA"/>
</dbReference>
<name>A0A8S1J6P6_9CHLO</name>
<dbReference type="Proteomes" id="UP000708148">
    <property type="component" value="Unassembled WGS sequence"/>
</dbReference>
<feature type="region of interest" description="Disordered" evidence="1">
    <location>
        <begin position="98"/>
        <end position="196"/>
    </location>
</feature>
<comment type="caution">
    <text evidence="2">The sequence shown here is derived from an EMBL/GenBank/DDBJ whole genome shotgun (WGS) entry which is preliminary data.</text>
</comment>
<feature type="compositionally biased region" description="Basic residues" evidence="1">
    <location>
        <begin position="135"/>
        <end position="144"/>
    </location>
</feature>
<accession>A0A8S1J6P6</accession>
<evidence type="ECO:0000313" key="2">
    <source>
        <dbReference type="EMBL" id="CAD7701383.1"/>
    </source>
</evidence>
<feature type="region of interest" description="Disordered" evidence="1">
    <location>
        <begin position="218"/>
        <end position="289"/>
    </location>
</feature>
<evidence type="ECO:0000256" key="1">
    <source>
        <dbReference type="SAM" id="MobiDB-lite"/>
    </source>
</evidence>
<feature type="region of interest" description="Disordered" evidence="1">
    <location>
        <begin position="1"/>
        <end position="22"/>
    </location>
</feature>